<protein>
    <recommendedName>
        <fullName evidence="7">Nucleolar GTP-binding protein 2</fullName>
    </recommendedName>
</protein>
<dbReference type="GO" id="GO:0005730">
    <property type="term" value="C:nucleolus"/>
    <property type="evidence" value="ECO:0007669"/>
    <property type="project" value="UniProtKB-SubCell"/>
</dbReference>
<dbReference type="Pfam" id="PF01926">
    <property type="entry name" value="MMR_HSR1"/>
    <property type="match status" value="1"/>
</dbReference>
<reference evidence="12" key="1">
    <citation type="submission" date="2017-02" db="UniProtKB">
        <authorList>
            <consortium name="WormBaseParasite"/>
        </authorList>
    </citation>
    <scope>IDENTIFICATION</scope>
</reference>
<evidence type="ECO:0000256" key="4">
    <source>
        <dbReference type="ARBA" id="ARBA00023242"/>
    </source>
</evidence>
<comment type="subunit">
    <text evidence="6">Interacts with LYAR and RPL23A. Interacts with the nuclear importin-beta receptor and, at a lower extent, with importin-alpha.</text>
</comment>
<evidence type="ECO:0000256" key="7">
    <source>
        <dbReference type="RuleBase" id="RU364023"/>
    </source>
</evidence>
<dbReference type="FunFam" id="1.10.1580.10:FF:000001">
    <property type="entry name" value="Nucleolar GTP-binding protein 2"/>
    <property type="match status" value="1"/>
</dbReference>
<keyword evidence="2 7" id="KW-0547">Nucleotide-binding</keyword>
<reference evidence="10 11" key="2">
    <citation type="submission" date="2018-10" db="EMBL/GenBank/DDBJ databases">
        <authorList>
            <consortium name="Pathogen Informatics"/>
        </authorList>
    </citation>
    <scope>NUCLEOTIDE SEQUENCE [LARGE SCALE GENOMIC DNA]</scope>
</reference>
<evidence type="ECO:0000259" key="9">
    <source>
        <dbReference type="PROSITE" id="PS51721"/>
    </source>
</evidence>
<dbReference type="OrthoDB" id="444945at2759"/>
<dbReference type="PANTHER" id="PTHR11089">
    <property type="entry name" value="GTP-BINDING PROTEIN-RELATED"/>
    <property type="match status" value="1"/>
</dbReference>
<dbReference type="Proteomes" id="UP000274131">
    <property type="component" value="Unassembled WGS sequence"/>
</dbReference>
<dbReference type="InterPro" id="IPR023179">
    <property type="entry name" value="GTP-bd_ortho_bundle_sf"/>
</dbReference>
<comment type="subcellular location">
    <subcellularLocation>
        <location evidence="1 7">Nucleus</location>
        <location evidence="1 7">Nucleolus</location>
    </subcellularLocation>
</comment>
<sequence length="555" mass="62896">DSRGKITRDAPFQKRLASGTVARVEPHRKWFGNTRIVGQEQLQKFQEGMKKIINDPFQVVMKQTKLPISLLSEKADRQRVHVLDTESYEYTFGKSAQRKKPNIHFTDLEEFCKEMEGRIDAYSAEKDRDLVKNEQFVERAENPNPLFRAGQSNRVWGELYKVLDSSDVVAEVIDARDPMGTRCLHVERFLRKEKPHKHVILIINKIDLVPTWVTKKWLSLLSKELPTIVFHASMQHSFGKSSLINLLRQFAKLHKDRQQISVGFIGYPNVGKSSVVNTLRAKHVCKTAPIAGETKVWQYVTLMKRIYLIDCPGVVYPQGDSETQLVLKGIVRVENIKDPENHVQGVLDRVTREHLKKTYLIDDWQDAEDFLTKISFKTGRLSKGGEPDFKAAAKGILNDFQRGVLPYFVTPPGCEEETKQRENTLPAEEDLEQLEGENVTGESPSNIEKAESSGVTSEAESDDGSLTEIESTCSGLSDLSGVSDLDVHFEDAPEGVVDFGMEEDEEPPKKRGTRKRSRRAGKKLTEKRKRLQNNKKTGFTELAKAFGGNENSQVN</sequence>
<evidence type="ECO:0000313" key="12">
    <source>
        <dbReference type="WBParaSite" id="EVEC_0001183301-mRNA-1"/>
    </source>
</evidence>
<evidence type="ECO:0000256" key="6">
    <source>
        <dbReference type="ARBA" id="ARBA00065814"/>
    </source>
</evidence>
<dbReference type="InterPro" id="IPR027417">
    <property type="entry name" value="P-loop_NTPase"/>
</dbReference>
<organism evidence="12">
    <name type="scientific">Enterobius vermicularis</name>
    <name type="common">Human pinworm</name>
    <dbReference type="NCBI Taxonomy" id="51028"/>
    <lineage>
        <taxon>Eukaryota</taxon>
        <taxon>Metazoa</taxon>
        <taxon>Ecdysozoa</taxon>
        <taxon>Nematoda</taxon>
        <taxon>Chromadorea</taxon>
        <taxon>Rhabditida</taxon>
        <taxon>Spirurina</taxon>
        <taxon>Oxyuridomorpha</taxon>
        <taxon>Oxyuroidea</taxon>
        <taxon>Oxyuridae</taxon>
        <taxon>Enterobius</taxon>
    </lineage>
</organism>
<dbReference type="PROSITE" id="PS51721">
    <property type="entry name" value="G_CP"/>
    <property type="match status" value="1"/>
</dbReference>
<comment type="similarity">
    <text evidence="7">Belongs to the TRAFAC class YlqF/YawG GTPase family. NOG2 subfamily.</text>
</comment>
<evidence type="ECO:0000256" key="3">
    <source>
        <dbReference type="ARBA" id="ARBA00023134"/>
    </source>
</evidence>
<dbReference type="GO" id="GO:0005525">
    <property type="term" value="F:GTP binding"/>
    <property type="evidence" value="ECO:0007669"/>
    <property type="project" value="UniProtKB-KW"/>
</dbReference>
<dbReference type="Pfam" id="PF08153">
    <property type="entry name" value="NGP1NT"/>
    <property type="match status" value="1"/>
</dbReference>
<evidence type="ECO:0000313" key="11">
    <source>
        <dbReference type="Proteomes" id="UP000274131"/>
    </source>
</evidence>
<evidence type="ECO:0000313" key="10">
    <source>
        <dbReference type="EMBL" id="VDD96360.1"/>
    </source>
</evidence>
<dbReference type="Gene3D" id="1.10.1580.10">
    <property type="match status" value="1"/>
</dbReference>
<evidence type="ECO:0000256" key="1">
    <source>
        <dbReference type="ARBA" id="ARBA00004604"/>
    </source>
</evidence>
<keyword evidence="4 7" id="KW-0539">Nucleus</keyword>
<comment type="function">
    <text evidence="5">GTPase that associates with pre-60S ribosomal subunits in the nucleolus and is required for their nuclear export and maturation. May promote cell proliferation possibly by increasing p53/TP53 protein levels, and consequently those of its downstream product CDKN1A/p21, and decreasing RPL23A protein levels.</text>
</comment>
<dbReference type="SUPFAM" id="SSF52540">
    <property type="entry name" value="P-loop containing nucleoside triphosphate hydrolases"/>
    <property type="match status" value="1"/>
</dbReference>
<feature type="domain" description="CP-type G" evidence="9">
    <location>
        <begin position="156"/>
        <end position="317"/>
    </location>
</feature>
<dbReference type="STRING" id="51028.A0A0N4VLR5"/>
<name>A0A0N4VLR5_ENTVE</name>
<dbReference type="InterPro" id="IPR024929">
    <property type="entry name" value="GNL2_CP_dom"/>
</dbReference>
<accession>A0A0N4VLR5</accession>
<feature type="region of interest" description="Disordered" evidence="8">
    <location>
        <begin position="494"/>
        <end position="555"/>
    </location>
</feature>
<dbReference type="InterPro" id="IPR050755">
    <property type="entry name" value="TRAFAC_YlqF/YawG_RiboMat"/>
</dbReference>
<proteinExistence type="inferred from homology"/>
<dbReference type="CDD" id="cd01858">
    <property type="entry name" value="NGP_1"/>
    <property type="match status" value="1"/>
</dbReference>
<evidence type="ECO:0000256" key="5">
    <source>
        <dbReference type="ARBA" id="ARBA00054763"/>
    </source>
</evidence>
<dbReference type="InterPro" id="IPR030378">
    <property type="entry name" value="G_CP_dom"/>
</dbReference>
<dbReference type="AlphaFoldDB" id="A0A0N4VLR5"/>
<gene>
    <name evidence="10" type="ORF">EVEC_LOCUS11111</name>
</gene>
<dbReference type="EMBL" id="UXUI01011588">
    <property type="protein sequence ID" value="VDD96360.1"/>
    <property type="molecule type" value="Genomic_DNA"/>
</dbReference>
<feature type="region of interest" description="Disordered" evidence="8">
    <location>
        <begin position="413"/>
        <end position="470"/>
    </location>
</feature>
<dbReference type="InterPro" id="IPR006073">
    <property type="entry name" value="GTP-bd"/>
</dbReference>
<evidence type="ECO:0000256" key="8">
    <source>
        <dbReference type="SAM" id="MobiDB-lite"/>
    </source>
</evidence>
<dbReference type="InterPro" id="IPR012971">
    <property type="entry name" value="NOG2_N_dom"/>
</dbReference>
<feature type="compositionally biased region" description="Basic residues" evidence="8">
    <location>
        <begin position="510"/>
        <end position="533"/>
    </location>
</feature>
<dbReference type="PRINTS" id="PR00326">
    <property type="entry name" value="GTP1OBG"/>
</dbReference>
<dbReference type="PANTHER" id="PTHR11089:SF9">
    <property type="entry name" value="NUCLEOLAR GTP-BINDING PROTEIN 2"/>
    <property type="match status" value="1"/>
</dbReference>
<dbReference type="FunFam" id="3.40.50.300:FF:000559">
    <property type="entry name" value="Nuclear/nucleolar GTPase 2"/>
    <property type="match status" value="1"/>
</dbReference>
<dbReference type="Gene3D" id="3.40.50.300">
    <property type="entry name" value="P-loop containing nucleotide triphosphate hydrolases"/>
    <property type="match status" value="1"/>
</dbReference>
<dbReference type="WBParaSite" id="EVEC_0001183301-mRNA-1">
    <property type="protein sequence ID" value="EVEC_0001183301-mRNA-1"/>
    <property type="gene ID" value="EVEC_0001183301"/>
</dbReference>
<keyword evidence="3 7" id="KW-0342">GTP-binding</keyword>
<keyword evidence="11" id="KW-1185">Reference proteome</keyword>
<evidence type="ECO:0000256" key="2">
    <source>
        <dbReference type="ARBA" id="ARBA00022741"/>
    </source>
</evidence>